<name>A0A232EIG2_9HYME</name>
<dbReference type="EMBL" id="NNAY01004232">
    <property type="protein sequence ID" value="OXU18167.1"/>
    <property type="molecule type" value="Genomic_DNA"/>
</dbReference>
<dbReference type="InterPro" id="IPR012133">
    <property type="entry name" value="Alpha-hydoxy_acid_DH_FMN"/>
</dbReference>
<comment type="similarity">
    <text evidence="4">Belongs to the FMN-dependent alpha-hydroxy acid dehydrogenase family.</text>
</comment>
<reference evidence="8 9" key="1">
    <citation type="journal article" date="2017" name="Curr. Biol.">
        <title>The Evolution of Venom by Co-option of Single-Copy Genes.</title>
        <authorList>
            <person name="Martinson E.O."/>
            <person name="Mrinalini"/>
            <person name="Kelkar Y.D."/>
            <person name="Chang C.H."/>
            <person name="Werren J.H."/>
        </authorList>
    </citation>
    <scope>NUCLEOTIDE SEQUENCE [LARGE SCALE GENOMIC DNA]</scope>
    <source>
        <strain evidence="8 9">Alberta</strain>
        <tissue evidence="8">Whole body</tissue>
    </source>
</reference>
<dbReference type="Pfam" id="PF01070">
    <property type="entry name" value="FMN_dh"/>
    <property type="match status" value="2"/>
</dbReference>
<keyword evidence="9" id="KW-1185">Reference proteome</keyword>
<evidence type="ECO:0000313" key="8">
    <source>
        <dbReference type="EMBL" id="OXU18167.1"/>
    </source>
</evidence>
<dbReference type="GO" id="GO:0003973">
    <property type="term" value="F:(S)-2-hydroxy-acid oxidase activity"/>
    <property type="evidence" value="ECO:0007669"/>
    <property type="project" value="UniProtKB-EC"/>
</dbReference>
<dbReference type="InterPro" id="IPR013785">
    <property type="entry name" value="Aldolase_TIM"/>
</dbReference>
<dbReference type="PANTHER" id="PTHR10578">
    <property type="entry name" value="S -2-HYDROXY-ACID OXIDASE-RELATED"/>
    <property type="match status" value="1"/>
</dbReference>
<organism evidence="8 9">
    <name type="scientific">Trichomalopsis sarcophagae</name>
    <dbReference type="NCBI Taxonomy" id="543379"/>
    <lineage>
        <taxon>Eukaryota</taxon>
        <taxon>Metazoa</taxon>
        <taxon>Ecdysozoa</taxon>
        <taxon>Arthropoda</taxon>
        <taxon>Hexapoda</taxon>
        <taxon>Insecta</taxon>
        <taxon>Pterygota</taxon>
        <taxon>Neoptera</taxon>
        <taxon>Endopterygota</taxon>
        <taxon>Hymenoptera</taxon>
        <taxon>Apocrita</taxon>
        <taxon>Proctotrupomorpha</taxon>
        <taxon>Chalcidoidea</taxon>
        <taxon>Pteromalidae</taxon>
        <taxon>Pteromalinae</taxon>
        <taxon>Trichomalopsis</taxon>
    </lineage>
</organism>
<dbReference type="InterPro" id="IPR037396">
    <property type="entry name" value="FMN_HAD"/>
</dbReference>
<evidence type="ECO:0000313" key="9">
    <source>
        <dbReference type="Proteomes" id="UP000215335"/>
    </source>
</evidence>
<evidence type="ECO:0000256" key="2">
    <source>
        <dbReference type="ARBA" id="ARBA00013087"/>
    </source>
</evidence>
<keyword evidence="3" id="KW-0560">Oxidoreductase</keyword>
<evidence type="ECO:0000256" key="5">
    <source>
        <dbReference type="ARBA" id="ARBA00029325"/>
    </source>
</evidence>
<feature type="domain" description="FMN hydroxy acid dehydrogenase" evidence="7">
    <location>
        <begin position="351"/>
        <end position="709"/>
    </location>
</feature>
<dbReference type="InterPro" id="IPR000262">
    <property type="entry name" value="FMN-dep_DH"/>
</dbReference>
<comment type="cofactor">
    <cofactor evidence="1">
        <name>FMN</name>
        <dbReference type="ChEBI" id="CHEBI:58210"/>
    </cofactor>
</comment>
<comment type="catalytic activity">
    <reaction evidence="5">
        <text>a (2S)-2-hydroxycarboxylate + O2 = a 2-oxocarboxylate + H2O2</text>
        <dbReference type="Rhea" id="RHEA:16789"/>
        <dbReference type="ChEBI" id="CHEBI:15379"/>
        <dbReference type="ChEBI" id="CHEBI:16240"/>
        <dbReference type="ChEBI" id="CHEBI:35179"/>
        <dbReference type="ChEBI" id="CHEBI:58123"/>
        <dbReference type="EC" id="1.1.3.15"/>
    </reaction>
    <physiologicalReaction direction="left-to-right" evidence="5">
        <dbReference type="Rhea" id="RHEA:16790"/>
    </physiologicalReaction>
</comment>
<dbReference type="STRING" id="543379.A0A232EIG2"/>
<comment type="caution">
    <text evidence="8">The sequence shown here is derived from an EMBL/GenBank/DDBJ whole genome shotgun (WGS) entry which is preliminary data.</text>
</comment>
<dbReference type="Gene3D" id="3.20.20.70">
    <property type="entry name" value="Aldolase class I"/>
    <property type="match status" value="2"/>
</dbReference>
<comment type="catalytic activity">
    <reaction evidence="6">
        <text>2-hydroxyoctanoate + O2 = 2-oxooctanoate + H2O2</text>
        <dbReference type="Rhea" id="RHEA:67940"/>
        <dbReference type="ChEBI" id="CHEBI:15379"/>
        <dbReference type="ChEBI" id="CHEBI:16240"/>
        <dbReference type="ChEBI" id="CHEBI:133514"/>
        <dbReference type="ChEBI" id="CHEBI:176689"/>
    </reaction>
    <physiologicalReaction direction="left-to-right" evidence="6">
        <dbReference type="Rhea" id="RHEA:67941"/>
    </physiologicalReaction>
</comment>
<dbReference type="PANTHER" id="PTHR10578:SF149">
    <property type="entry name" value="2-HYDROXYACID OXIDASE 2"/>
    <property type="match status" value="1"/>
</dbReference>
<dbReference type="Proteomes" id="UP000215335">
    <property type="component" value="Unassembled WGS sequence"/>
</dbReference>
<dbReference type="GO" id="GO:0010181">
    <property type="term" value="F:FMN binding"/>
    <property type="evidence" value="ECO:0007669"/>
    <property type="project" value="InterPro"/>
</dbReference>
<dbReference type="PROSITE" id="PS00557">
    <property type="entry name" value="FMN_HYDROXY_ACID_DH_1"/>
    <property type="match status" value="2"/>
</dbReference>
<evidence type="ECO:0000256" key="6">
    <source>
        <dbReference type="ARBA" id="ARBA00029327"/>
    </source>
</evidence>
<protein>
    <recommendedName>
        <fullName evidence="2">(S)-2-hydroxy-acid oxidase</fullName>
        <ecNumber evidence="2">1.1.3.15</ecNumber>
    </recommendedName>
</protein>
<dbReference type="AlphaFoldDB" id="A0A232EIG2"/>
<evidence type="ECO:0000256" key="3">
    <source>
        <dbReference type="ARBA" id="ARBA00023002"/>
    </source>
</evidence>
<dbReference type="CDD" id="cd02809">
    <property type="entry name" value="alpha_hydroxyacid_oxid_FMN"/>
    <property type="match status" value="2"/>
</dbReference>
<dbReference type="InterPro" id="IPR008259">
    <property type="entry name" value="FMN_hydac_DH_AS"/>
</dbReference>
<accession>A0A232EIG2</accession>
<proteinExistence type="inferred from homology"/>
<feature type="domain" description="FMN hydroxy acid dehydrogenase" evidence="7">
    <location>
        <begin position="1"/>
        <end position="359"/>
    </location>
</feature>
<dbReference type="GO" id="GO:0005782">
    <property type="term" value="C:peroxisomal matrix"/>
    <property type="evidence" value="ECO:0007669"/>
    <property type="project" value="TreeGrafter"/>
</dbReference>
<dbReference type="PROSITE" id="PS51349">
    <property type="entry name" value="FMN_HYDROXY_ACID_DH_2"/>
    <property type="match status" value="2"/>
</dbReference>
<evidence type="ECO:0000259" key="7">
    <source>
        <dbReference type="PROSITE" id="PS51349"/>
    </source>
</evidence>
<dbReference type="GO" id="GO:0001561">
    <property type="term" value="P:fatty acid alpha-oxidation"/>
    <property type="evidence" value="ECO:0007669"/>
    <property type="project" value="TreeGrafter"/>
</dbReference>
<dbReference type="SUPFAM" id="SSF51395">
    <property type="entry name" value="FMN-linked oxidoreductases"/>
    <property type="match status" value="2"/>
</dbReference>
<evidence type="ECO:0000256" key="4">
    <source>
        <dbReference type="ARBA" id="ARBA00024042"/>
    </source>
</evidence>
<gene>
    <name evidence="8" type="ORF">TSAR_015431</name>
</gene>
<dbReference type="FunFam" id="3.20.20.70:FF:000056">
    <property type="entry name" value="hydroxyacid oxidase 2"/>
    <property type="match status" value="2"/>
</dbReference>
<evidence type="ECO:0000256" key="1">
    <source>
        <dbReference type="ARBA" id="ARBA00001917"/>
    </source>
</evidence>
<dbReference type="EC" id="1.1.3.15" evidence="2"/>
<sequence>MDNFTKVQDFENHALSILKPSTRDYYAYGAGEGITLKQNREAFKRLRIRPRVLRNVSKRDISTTILGEKISMPVGVSPTAKQKLSHPDGESANARAAEAANTIFILSTYSNTTIQDVGKAAPNAVKWFQTTVLKDRDCILHCIRRAEQAGFKAIVMTVDNPIILKSKIRKSNNASSDVRNAVYEDYFLTKTSGKGLDNFDECVRQSIDDSLTWEAVEWIKSVTHLPIVLKGILTAEDAVLAAKHGASAIIVSNHGARQLDGSPATIEALPDIVNAVQDKLEVYLDGGIRQGTDVFKALALGARMVFIGRPMLWGLACGGEEGARAVLEIMRREVSETFALTGCSNVQHVGKDSVVYESVYDFEKRALNILSPTASNYYSKGAGDGFTLNLNKEAFKRLRIRPRVLRNVSKIDTSVTILGEEISMPLGVSPTGQQTLAHPDGECANVKAVEAAQTIFILSSFSDTSIEDVARAAPQAIKWLQMTVQKDRDCTLHCIRKAEEARFKAIVMTVDYPIIPKYKVDNSRAAAKHKNAIFGDYIRSKNFDENLDDLEHILKLIDDSLTWEVVDWIKSVTKLPIILKGIMTPEDALLAAKHGASAILVSNHGARQLDGLPATIEVLPEIVKAVGNKLEVYLDGGVRQGIDVFKALALGARMVFVGRSMLWGLACGGEKGARAVLEIMRQEIIETLALTGCQNVQQVTKDLVVHESYYSHL</sequence>